<gene>
    <name evidence="1" type="ORF">CCOS01_08901</name>
</gene>
<dbReference type="Proteomes" id="UP001240678">
    <property type="component" value="Unassembled WGS sequence"/>
</dbReference>
<comment type="caution">
    <text evidence="1">The sequence shown here is derived from an EMBL/GenBank/DDBJ whole genome shotgun (WGS) entry which is preliminary data.</text>
</comment>
<dbReference type="AlphaFoldDB" id="A0AAJ0DYJ4"/>
<evidence type="ECO:0000313" key="2">
    <source>
        <dbReference type="Proteomes" id="UP001240678"/>
    </source>
</evidence>
<dbReference type="EMBL" id="MOOE01000009">
    <property type="protein sequence ID" value="KAK1523814.1"/>
    <property type="molecule type" value="Genomic_DNA"/>
</dbReference>
<evidence type="ECO:0000313" key="1">
    <source>
        <dbReference type="EMBL" id="KAK1523814.1"/>
    </source>
</evidence>
<protein>
    <submittedName>
        <fullName evidence="1">Uncharacterized protein</fullName>
    </submittedName>
</protein>
<sequence>MIVGDSKALNSEMINTFINPTPWLKLEKDVHIPTRTHYSRYAVRQQSYKSEDAFLFLVGVDSAARVEIQDLANEVSRARPDALCFLVGTSKNRGAPHGDAELGRIAKFFLDLRIKVLYCDVQHPMSVGQLLAQVGSMLGALIP</sequence>
<dbReference type="RefSeq" id="XP_060311761.1">
    <property type="nucleotide sequence ID" value="XM_060457061.1"/>
</dbReference>
<reference evidence="1 2" key="1">
    <citation type="submission" date="2016-10" db="EMBL/GenBank/DDBJ databases">
        <title>The genome sequence of Colletotrichum fioriniae PJ7.</title>
        <authorList>
            <person name="Baroncelli R."/>
        </authorList>
    </citation>
    <scope>NUCLEOTIDE SEQUENCE [LARGE SCALE GENOMIC DNA]</scope>
    <source>
        <strain evidence="1 2">IMI 309622</strain>
    </source>
</reference>
<accession>A0AAJ0DYJ4</accession>
<keyword evidence="2" id="KW-1185">Reference proteome</keyword>
<name>A0AAJ0DYJ4_9PEZI</name>
<organism evidence="1 2">
    <name type="scientific">Colletotrichum costaricense</name>
    <dbReference type="NCBI Taxonomy" id="1209916"/>
    <lineage>
        <taxon>Eukaryota</taxon>
        <taxon>Fungi</taxon>
        <taxon>Dikarya</taxon>
        <taxon>Ascomycota</taxon>
        <taxon>Pezizomycotina</taxon>
        <taxon>Sordariomycetes</taxon>
        <taxon>Hypocreomycetidae</taxon>
        <taxon>Glomerellales</taxon>
        <taxon>Glomerellaceae</taxon>
        <taxon>Colletotrichum</taxon>
        <taxon>Colletotrichum acutatum species complex</taxon>
    </lineage>
</organism>
<proteinExistence type="predicted"/>
<dbReference type="GeneID" id="85340608"/>